<dbReference type="GO" id="GO:0005886">
    <property type="term" value="C:plasma membrane"/>
    <property type="evidence" value="ECO:0007669"/>
    <property type="project" value="UniProtKB-SubCell"/>
</dbReference>
<dbReference type="InterPro" id="IPR019533">
    <property type="entry name" value="Peptidase_S26"/>
</dbReference>
<evidence type="ECO:0000256" key="8">
    <source>
        <dbReference type="SAM" id="MobiDB-lite"/>
    </source>
</evidence>
<dbReference type="PROSITE" id="PS00761">
    <property type="entry name" value="SPASE_I_3"/>
    <property type="match status" value="1"/>
</dbReference>
<keyword evidence="7" id="KW-0645">Protease</keyword>
<comment type="catalytic activity">
    <reaction evidence="1 7">
        <text>Cleavage of hydrophobic, N-terminal signal or leader sequences from secreted and periplasmic proteins.</text>
        <dbReference type="EC" id="3.4.21.89"/>
    </reaction>
</comment>
<feature type="active site" evidence="6">
    <location>
        <position position="68"/>
    </location>
</feature>
<comment type="similarity">
    <text evidence="3 7">Belongs to the peptidase S26 family.</text>
</comment>
<comment type="caution">
    <text evidence="10">The sequence shown here is derived from an EMBL/GenBank/DDBJ whole genome shotgun (WGS) entry which is preliminary data.</text>
</comment>
<dbReference type="Gene3D" id="2.10.109.10">
    <property type="entry name" value="Umud Fragment, subunit A"/>
    <property type="match status" value="1"/>
</dbReference>
<dbReference type="PRINTS" id="PR00727">
    <property type="entry name" value="LEADERPTASE"/>
</dbReference>
<evidence type="ECO:0000256" key="7">
    <source>
        <dbReference type="RuleBase" id="RU362042"/>
    </source>
</evidence>
<feature type="transmembrane region" description="Helical" evidence="7">
    <location>
        <begin position="36"/>
        <end position="58"/>
    </location>
</feature>
<evidence type="ECO:0000256" key="1">
    <source>
        <dbReference type="ARBA" id="ARBA00000677"/>
    </source>
</evidence>
<evidence type="ECO:0000313" key="10">
    <source>
        <dbReference type="EMBL" id="GLW94516.1"/>
    </source>
</evidence>
<keyword evidence="5 7" id="KW-0378">Hydrolase</keyword>
<dbReference type="EMBL" id="BSSD01000009">
    <property type="protein sequence ID" value="GLW94516.1"/>
    <property type="molecule type" value="Genomic_DNA"/>
</dbReference>
<dbReference type="InterPro" id="IPR019758">
    <property type="entry name" value="Pept_S26A_signal_pept_1_CS"/>
</dbReference>
<evidence type="ECO:0000256" key="3">
    <source>
        <dbReference type="ARBA" id="ARBA00009370"/>
    </source>
</evidence>
<dbReference type="Proteomes" id="UP001165042">
    <property type="component" value="Unassembled WGS sequence"/>
</dbReference>
<protein>
    <recommendedName>
        <fullName evidence="4 7">Signal peptidase I</fullName>
        <ecNumber evidence="4 7">3.4.21.89</ecNumber>
    </recommendedName>
</protein>
<feature type="active site" evidence="6">
    <location>
        <position position="147"/>
    </location>
</feature>
<evidence type="ECO:0000256" key="6">
    <source>
        <dbReference type="PIRSR" id="PIRSR600223-1"/>
    </source>
</evidence>
<dbReference type="PANTHER" id="PTHR43390:SF1">
    <property type="entry name" value="CHLOROPLAST PROCESSING PEPTIDASE"/>
    <property type="match status" value="1"/>
</dbReference>
<feature type="compositionally biased region" description="Polar residues" evidence="8">
    <location>
        <begin position="1"/>
        <end position="12"/>
    </location>
</feature>
<evidence type="ECO:0000256" key="5">
    <source>
        <dbReference type="ARBA" id="ARBA00022801"/>
    </source>
</evidence>
<dbReference type="AlphaFoldDB" id="A0A9W6QPC4"/>
<dbReference type="EC" id="3.4.21.89" evidence="4 7"/>
<keyword evidence="7" id="KW-0472">Membrane</keyword>
<organism evidence="10 11">
    <name type="scientific">Actinokineospora globicatena</name>
    <dbReference type="NCBI Taxonomy" id="103729"/>
    <lineage>
        <taxon>Bacteria</taxon>
        <taxon>Bacillati</taxon>
        <taxon>Actinomycetota</taxon>
        <taxon>Actinomycetes</taxon>
        <taxon>Pseudonocardiales</taxon>
        <taxon>Pseudonocardiaceae</taxon>
        <taxon>Actinokineospora</taxon>
    </lineage>
</organism>
<evidence type="ECO:0000313" key="11">
    <source>
        <dbReference type="Proteomes" id="UP001165042"/>
    </source>
</evidence>
<dbReference type="InterPro" id="IPR036286">
    <property type="entry name" value="LexA/Signal_pep-like_sf"/>
</dbReference>
<comment type="subcellular location">
    <subcellularLocation>
        <location evidence="2">Cell membrane</location>
        <topology evidence="2">Single-pass type II membrane protein</topology>
    </subcellularLocation>
    <subcellularLocation>
        <location evidence="7">Membrane</location>
        <topology evidence="7">Single-pass type II membrane protein</topology>
    </subcellularLocation>
</comment>
<dbReference type="GO" id="GO:0009003">
    <property type="term" value="F:signal peptidase activity"/>
    <property type="evidence" value="ECO:0007669"/>
    <property type="project" value="UniProtKB-EC"/>
</dbReference>
<reference evidence="10" key="1">
    <citation type="submission" date="2023-02" db="EMBL/GenBank/DDBJ databases">
        <title>Actinokineospora globicatena NBRC 15670.</title>
        <authorList>
            <person name="Ichikawa N."/>
            <person name="Sato H."/>
            <person name="Tonouchi N."/>
        </authorList>
    </citation>
    <scope>NUCLEOTIDE SEQUENCE</scope>
    <source>
        <strain evidence="10">NBRC 15670</strain>
    </source>
</reference>
<accession>A0A9W6QPC4</accession>
<proteinExistence type="inferred from homology"/>
<dbReference type="SUPFAM" id="SSF51306">
    <property type="entry name" value="LexA/Signal peptidase"/>
    <property type="match status" value="1"/>
</dbReference>
<feature type="region of interest" description="Disordered" evidence="8">
    <location>
        <begin position="1"/>
        <end position="30"/>
    </location>
</feature>
<feature type="domain" description="Peptidase S26" evidence="9">
    <location>
        <begin position="39"/>
        <end position="239"/>
    </location>
</feature>
<evidence type="ECO:0000256" key="4">
    <source>
        <dbReference type="ARBA" id="ARBA00013208"/>
    </source>
</evidence>
<dbReference type="InterPro" id="IPR000223">
    <property type="entry name" value="Pept_S26A_signal_pept_1"/>
</dbReference>
<evidence type="ECO:0000256" key="2">
    <source>
        <dbReference type="ARBA" id="ARBA00004401"/>
    </source>
</evidence>
<dbReference type="GO" id="GO:0006465">
    <property type="term" value="P:signal peptide processing"/>
    <property type="evidence" value="ECO:0007669"/>
    <property type="project" value="InterPro"/>
</dbReference>
<dbReference type="GO" id="GO:0004252">
    <property type="term" value="F:serine-type endopeptidase activity"/>
    <property type="evidence" value="ECO:0007669"/>
    <property type="project" value="InterPro"/>
</dbReference>
<dbReference type="PANTHER" id="PTHR43390">
    <property type="entry name" value="SIGNAL PEPTIDASE I"/>
    <property type="match status" value="1"/>
</dbReference>
<keyword evidence="7" id="KW-0812">Transmembrane</keyword>
<gene>
    <name evidence="10" type="primary">lepB</name>
    <name evidence="10" type="ORF">Aglo03_53320</name>
</gene>
<dbReference type="CDD" id="cd06530">
    <property type="entry name" value="S26_SPase_I"/>
    <property type="match status" value="1"/>
</dbReference>
<keyword evidence="7" id="KW-1133">Transmembrane helix</keyword>
<sequence>MSDGPTTPNGDQSPDEVPEDERPSGKPQRERKKRPFWIELPILIGVALVLTIIIQSFIARVFVIPSESMEQTLHGCPGCYGDRVVVDKLVYTFGEPEPGEVVVFGRPDTWNRSEFVTARSDNGFVRWLQGVGAKFGFAAPDEDDVVKRVIAVGGQTVECCDDANHVLVDGKPLDEPYIYWDPERNQQQDEFKPVTVPAGKLFVMGDNRGNSADSRVQGGGGQNGLVPVDNVIGKVRAIILPPSRWQGVGDHNPQALSAPAWQAGLPAGVGVAAAWPTLWLIRRSRALLPQRKGKG</sequence>
<dbReference type="RefSeq" id="WP_253841029.1">
    <property type="nucleotide sequence ID" value="NZ_BAAAVC010000007.1"/>
</dbReference>
<name>A0A9W6QPC4_9PSEU</name>
<keyword evidence="11" id="KW-1185">Reference proteome</keyword>
<dbReference type="Pfam" id="PF10502">
    <property type="entry name" value="Peptidase_S26"/>
    <property type="match status" value="1"/>
</dbReference>
<evidence type="ECO:0000259" key="9">
    <source>
        <dbReference type="Pfam" id="PF10502"/>
    </source>
</evidence>
<dbReference type="NCBIfam" id="TIGR02227">
    <property type="entry name" value="sigpep_I_bact"/>
    <property type="match status" value="1"/>
</dbReference>